<proteinExistence type="predicted"/>
<feature type="transmembrane region" description="Helical" evidence="1">
    <location>
        <begin position="30"/>
        <end position="48"/>
    </location>
</feature>
<keyword evidence="3" id="KW-1185">Reference proteome</keyword>
<feature type="transmembrane region" description="Helical" evidence="1">
    <location>
        <begin position="54"/>
        <end position="72"/>
    </location>
</feature>
<evidence type="ECO:0000313" key="3">
    <source>
        <dbReference type="Proteomes" id="UP001596222"/>
    </source>
</evidence>
<dbReference type="RefSeq" id="WP_382049287.1">
    <property type="nucleotide sequence ID" value="NZ_JBHSKJ010000022.1"/>
</dbReference>
<accession>A0ABW0A636</accession>
<keyword evidence="1" id="KW-1133">Transmembrane helix</keyword>
<organism evidence="2 3">
    <name type="scientific">Streptomyces aureoversilis</name>
    <dbReference type="NCBI Taxonomy" id="67277"/>
    <lineage>
        <taxon>Bacteria</taxon>
        <taxon>Bacillati</taxon>
        <taxon>Actinomycetota</taxon>
        <taxon>Actinomycetes</taxon>
        <taxon>Kitasatosporales</taxon>
        <taxon>Streptomycetaceae</taxon>
        <taxon>Streptomyces</taxon>
    </lineage>
</organism>
<dbReference type="Proteomes" id="UP001596222">
    <property type="component" value="Unassembled WGS sequence"/>
</dbReference>
<reference evidence="3" key="1">
    <citation type="journal article" date="2019" name="Int. J. Syst. Evol. Microbiol.">
        <title>The Global Catalogue of Microorganisms (GCM) 10K type strain sequencing project: providing services to taxonomists for standard genome sequencing and annotation.</title>
        <authorList>
            <consortium name="The Broad Institute Genomics Platform"/>
            <consortium name="The Broad Institute Genome Sequencing Center for Infectious Disease"/>
            <person name="Wu L."/>
            <person name="Ma J."/>
        </authorList>
    </citation>
    <scope>NUCLEOTIDE SEQUENCE [LARGE SCALE GENOMIC DNA]</scope>
    <source>
        <strain evidence="3">CGMCC 4.1641</strain>
    </source>
</reference>
<protein>
    <submittedName>
        <fullName evidence="2">Uncharacterized protein</fullName>
    </submittedName>
</protein>
<evidence type="ECO:0000313" key="2">
    <source>
        <dbReference type="EMBL" id="MFC5148999.1"/>
    </source>
</evidence>
<evidence type="ECO:0000256" key="1">
    <source>
        <dbReference type="SAM" id="Phobius"/>
    </source>
</evidence>
<sequence length="108" mass="11341">MHTITTDPNSVVLAGDLLDWGNTKVGQLRTLLLAAAGLMAIAAVLTAWWRTKSWVGTLVAFLLAALVLWGIANMNVLKTKVGSEVDDAGAVTVVQITDNAARAENGLV</sequence>
<gene>
    <name evidence="2" type="ORF">ACFPP6_30475</name>
</gene>
<comment type="caution">
    <text evidence="2">The sequence shown here is derived from an EMBL/GenBank/DDBJ whole genome shotgun (WGS) entry which is preliminary data.</text>
</comment>
<dbReference type="EMBL" id="JBHSKJ010000022">
    <property type="protein sequence ID" value="MFC5148999.1"/>
    <property type="molecule type" value="Genomic_DNA"/>
</dbReference>
<name>A0ABW0A636_9ACTN</name>
<keyword evidence="1" id="KW-0472">Membrane</keyword>
<keyword evidence="1" id="KW-0812">Transmembrane</keyword>